<evidence type="ECO:0000256" key="4">
    <source>
        <dbReference type="ARBA" id="ARBA00022679"/>
    </source>
</evidence>
<evidence type="ECO:0000256" key="2">
    <source>
        <dbReference type="ARBA" id="ARBA00022630"/>
    </source>
</evidence>
<comment type="similarity">
    <text evidence="6 7">Belongs to the UbiX/PAD1 family.</text>
</comment>
<comment type="function">
    <text evidence="7">Flavin prenyltransferase that catalyzes the synthesis of the prenylated FMN cofactor (prenyl-FMN) for 4-hydroxy-3-polyprenylbenzoic acid decarboxylase UbiD. The prenyltransferase is metal-independent and links a dimethylallyl moiety from dimethylallyl monophosphate (DMAP) to the flavin N5 and C6 atoms of FMN.</text>
</comment>
<dbReference type="NCBIfam" id="NF004685">
    <property type="entry name" value="PRK06029.1"/>
    <property type="match status" value="1"/>
</dbReference>
<evidence type="ECO:0000256" key="7">
    <source>
        <dbReference type="HAMAP-Rule" id="MF_01984"/>
    </source>
</evidence>
<feature type="binding site" evidence="7">
    <location>
        <position position="58"/>
    </location>
    <ligand>
        <name>FMN</name>
        <dbReference type="ChEBI" id="CHEBI:58210"/>
    </ligand>
</feature>
<dbReference type="PANTHER" id="PTHR43374">
    <property type="entry name" value="FLAVIN PRENYLTRANSFERASE"/>
    <property type="match status" value="1"/>
</dbReference>
<dbReference type="EC" id="2.5.1.129" evidence="7"/>
<evidence type="ECO:0000256" key="8">
    <source>
        <dbReference type="SAM" id="Phobius"/>
    </source>
</evidence>
<feature type="binding site" evidence="7">
    <location>
        <position position="144"/>
    </location>
    <ligand>
        <name>FMN</name>
        <dbReference type="ChEBI" id="CHEBI:58210"/>
    </ligand>
</feature>
<dbReference type="FunFam" id="3.40.50.1950:FF:000001">
    <property type="entry name" value="Flavin prenyltransferase UbiX"/>
    <property type="match status" value="1"/>
</dbReference>
<name>A0A560AK63_AZOBR</name>
<dbReference type="GO" id="GO:0016831">
    <property type="term" value="F:carboxy-lyase activity"/>
    <property type="evidence" value="ECO:0007669"/>
    <property type="project" value="TreeGrafter"/>
</dbReference>
<evidence type="ECO:0000313" key="11">
    <source>
        <dbReference type="Proteomes" id="UP000316083"/>
    </source>
</evidence>
<evidence type="ECO:0000256" key="5">
    <source>
        <dbReference type="ARBA" id="ARBA00050612"/>
    </source>
</evidence>
<dbReference type="HAMAP" id="MF_01984">
    <property type="entry name" value="ubiX_pad"/>
    <property type="match status" value="1"/>
</dbReference>
<dbReference type="NCBIfam" id="TIGR00421">
    <property type="entry name" value="ubiX_pad"/>
    <property type="match status" value="1"/>
</dbReference>
<dbReference type="InterPro" id="IPR004507">
    <property type="entry name" value="UbiX-like"/>
</dbReference>
<feature type="binding site" evidence="7">
    <location>
        <begin position="32"/>
        <end position="34"/>
    </location>
    <ligand>
        <name>FMN</name>
        <dbReference type="ChEBI" id="CHEBI:58210"/>
    </ligand>
</feature>
<keyword evidence="1 7" id="KW-0637">Prenyltransferase</keyword>
<keyword evidence="2 7" id="KW-0285">Flavoprotein</keyword>
<feature type="binding site" evidence="7">
    <location>
        <begin position="109"/>
        <end position="112"/>
    </location>
    <ligand>
        <name>FMN</name>
        <dbReference type="ChEBI" id="CHEBI:58210"/>
    </ligand>
</feature>
<evidence type="ECO:0000256" key="3">
    <source>
        <dbReference type="ARBA" id="ARBA00022643"/>
    </source>
</evidence>
<keyword evidence="8" id="KW-0812">Transmembrane</keyword>
<evidence type="ECO:0000256" key="1">
    <source>
        <dbReference type="ARBA" id="ARBA00022602"/>
    </source>
</evidence>
<dbReference type="EMBL" id="VITF01000019">
    <property type="protein sequence ID" value="TWA60761.1"/>
    <property type="molecule type" value="Genomic_DNA"/>
</dbReference>
<dbReference type="Gene3D" id="3.40.50.1950">
    <property type="entry name" value="Flavin prenyltransferase-like"/>
    <property type="match status" value="1"/>
</dbReference>
<accession>A0A560AK63</accession>
<feature type="domain" description="Flavoprotein" evidence="9">
    <location>
        <begin position="25"/>
        <end position="194"/>
    </location>
</feature>
<keyword evidence="3 7" id="KW-0288">FMN</keyword>
<dbReference type="AlphaFoldDB" id="A0A560AK63"/>
<gene>
    <name evidence="7" type="primary">ubiX</name>
    <name evidence="10" type="ORF">FBZ82_11945</name>
</gene>
<reference evidence="10 11" key="1">
    <citation type="submission" date="2019-06" db="EMBL/GenBank/DDBJ databases">
        <title>Genomic Encyclopedia of Type Strains, Phase IV (KMG-V): Genome sequencing to study the core and pangenomes of soil and plant-associated prokaryotes.</title>
        <authorList>
            <person name="Whitman W."/>
        </authorList>
    </citation>
    <scope>NUCLEOTIDE SEQUENCE [LARGE SCALE GENOMIC DNA]</scope>
    <source>
        <strain evidence="10 11">BR 11796</strain>
    </source>
</reference>
<organism evidence="10 11">
    <name type="scientific">Azospirillum brasilense</name>
    <dbReference type="NCBI Taxonomy" id="192"/>
    <lineage>
        <taxon>Bacteria</taxon>
        <taxon>Pseudomonadati</taxon>
        <taxon>Pseudomonadota</taxon>
        <taxon>Alphaproteobacteria</taxon>
        <taxon>Rhodospirillales</taxon>
        <taxon>Azospirillaceae</taxon>
        <taxon>Azospirillum</taxon>
    </lineage>
</organism>
<sequence length="216" mass="23068">MAREDRALDDTPPARYFFAMTAPSRLVVGISGASGVILGIRLLSVLRRIGVESHLVVSRSAEVTLAHETDMKVAELRALADVSYAAADIGAAIASGSFRAMGMIVAPCSVRTMSEIATGVTSTLLTRAADVTLKERRPLVLMVRETPLHLGHLRTMTQLAEMGAVIAPPVPAFYSRPQTIDDLVDHAVGRALDLFGLDAGIVRRWGEPAPAEVLET</sequence>
<dbReference type="InterPro" id="IPR003382">
    <property type="entry name" value="Flavoprotein"/>
</dbReference>
<feature type="transmembrane region" description="Helical" evidence="8">
    <location>
        <begin position="16"/>
        <end position="40"/>
    </location>
</feature>
<keyword evidence="8" id="KW-0472">Membrane</keyword>
<evidence type="ECO:0000256" key="6">
    <source>
        <dbReference type="ARBA" id="ARBA00060793"/>
    </source>
</evidence>
<comment type="caution">
    <text evidence="7">Lacks conserved residue(s) required for the propagation of feature annotation.</text>
</comment>
<feature type="binding site" evidence="7">
    <location>
        <position position="174"/>
    </location>
    <ligand>
        <name>dimethylallyl phosphate</name>
        <dbReference type="ChEBI" id="CHEBI:88052"/>
    </ligand>
</feature>
<keyword evidence="4 7" id="KW-0808">Transferase</keyword>
<comment type="caution">
    <text evidence="10">The sequence shown here is derived from an EMBL/GenBank/DDBJ whole genome shotgun (WGS) entry which is preliminary data.</text>
</comment>
<evidence type="ECO:0000259" key="9">
    <source>
        <dbReference type="Pfam" id="PF02441"/>
    </source>
</evidence>
<comment type="catalytic activity">
    <reaction evidence="5 7">
        <text>dimethylallyl phosphate + FMNH2 = prenylated FMNH2 + phosphate</text>
        <dbReference type="Rhea" id="RHEA:37743"/>
        <dbReference type="ChEBI" id="CHEBI:43474"/>
        <dbReference type="ChEBI" id="CHEBI:57618"/>
        <dbReference type="ChEBI" id="CHEBI:87467"/>
        <dbReference type="ChEBI" id="CHEBI:88052"/>
        <dbReference type="EC" id="2.5.1.129"/>
    </reaction>
</comment>
<dbReference type="PANTHER" id="PTHR43374:SF1">
    <property type="entry name" value="FLAVIN PRENYLTRANSFERASE PAD1, MITOCHONDRIAL"/>
    <property type="match status" value="1"/>
</dbReference>
<proteinExistence type="inferred from homology"/>
<protein>
    <recommendedName>
        <fullName evidence="7">Flavin prenyltransferase UbiX</fullName>
        <ecNumber evidence="7">2.5.1.129</ecNumber>
    </recommendedName>
</protein>
<feature type="binding site" evidence="7">
    <location>
        <position position="190"/>
    </location>
    <ligand>
        <name>dimethylallyl phosphate</name>
        <dbReference type="ChEBI" id="CHEBI:88052"/>
    </ligand>
</feature>
<keyword evidence="8" id="KW-1133">Transmembrane helix</keyword>
<dbReference type="Pfam" id="PF02441">
    <property type="entry name" value="Flavoprotein"/>
    <property type="match status" value="1"/>
</dbReference>
<dbReference type="GO" id="GO:0106141">
    <property type="term" value="F:flavin prenyltransferase activity"/>
    <property type="evidence" value="ECO:0007669"/>
    <property type="project" value="UniProtKB-EC"/>
</dbReference>
<evidence type="ECO:0000313" key="10">
    <source>
        <dbReference type="EMBL" id="TWA60761.1"/>
    </source>
</evidence>
<dbReference type="Proteomes" id="UP000316083">
    <property type="component" value="Unassembled WGS sequence"/>
</dbReference>
<dbReference type="SUPFAM" id="SSF52507">
    <property type="entry name" value="Homo-oligomeric flavin-containing Cys decarboxylases, HFCD"/>
    <property type="match status" value="1"/>
</dbReference>
<dbReference type="InterPro" id="IPR036551">
    <property type="entry name" value="Flavin_trans-like"/>
</dbReference>